<feature type="region of interest" description="Disordered" evidence="9">
    <location>
        <begin position="1"/>
        <end position="31"/>
    </location>
</feature>
<dbReference type="UniPathway" id="UPA00193"/>
<dbReference type="SUPFAM" id="SSF51730">
    <property type="entry name" value="FAD-linked oxidoreductase"/>
    <property type="match status" value="1"/>
</dbReference>
<dbReference type="GO" id="GO:0071949">
    <property type="term" value="F:FAD binding"/>
    <property type="evidence" value="ECO:0007669"/>
    <property type="project" value="TreeGrafter"/>
</dbReference>
<evidence type="ECO:0000256" key="7">
    <source>
        <dbReference type="ARBA" id="ARBA00048628"/>
    </source>
</evidence>
<dbReference type="HOGENOM" id="CLU_025841_0_1_11"/>
<sequence>MSIAPQVPHDAAAGAGAAPAASRAEAPAPRSRRPALSYELFPARGDASLEKVRRTVAALECTQPDYVSVTCASARTNFPRVLELTDHILSETGLRPLVHLTSVGSSAADLSVSIRTLMQLGVRGILALRGDIPPGYDTRDDEFPFARYLVELIRRIEREETATLAAGRLAVGVATYAQRHPESPTHQHDIEVLLTKERSGADFAITQAFFDPAEYSDLVRRARRAGVTIPIIPGFVPMTSVRRLTRFAELSGVHAPAEHLHALETASGPEERRRIGIAASVDLIRAVLDDGAPGVHLFTFNEHVDALGVLDRLDLGRWAREPVGV</sequence>
<evidence type="ECO:0000256" key="2">
    <source>
        <dbReference type="ARBA" id="ARBA00004777"/>
    </source>
</evidence>
<dbReference type="GO" id="GO:0106312">
    <property type="term" value="F:methylenetetrahydrofolate reductase (NADH) activity"/>
    <property type="evidence" value="ECO:0007669"/>
    <property type="project" value="UniProtKB-EC"/>
</dbReference>
<evidence type="ECO:0000256" key="6">
    <source>
        <dbReference type="ARBA" id="ARBA00023002"/>
    </source>
</evidence>
<evidence type="ECO:0000256" key="4">
    <source>
        <dbReference type="ARBA" id="ARBA00022630"/>
    </source>
</evidence>
<comment type="catalytic activity">
    <reaction evidence="7">
        <text>(6S)-5-methyl-5,6,7,8-tetrahydrofolate + NAD(+) = (6R)-5,10-methylene-5,6,7,8-tetrahydrofolate + NADH + H(+)</text>
        <dbReference type="Rhea" id="RHEA:19821"/>
        <dbReference type="ChEBI" id="CHEBI:15378"/>
        <dbReference type="ChEBI" id="CHEBI:15636"/>
        <dbReference type="ChEBI" id="CHEBI:18608"/>
        <dbReference type="ChEBI" id="CHEBI:57540"/>
        <dbReference type="ChEBI" id="CHEBI:57945"/>
        <dbReference type="EC" id="1.5.1.54"/>
    </reaction>
    <physiologicalReaction direction="right-to-left" evidence="7">
        <dbReference type="Rhea" id="RHEA:19823"/>
    </physiologicalReaction>
</comment>
<dbReference type="OrthoDB" id="9812555at2"/>
<dbReference type="STRING" id="396014.BF93_15395"/>
<dbReference type="Pfam" id="PF02219">
    <property type="entry name" value="MTHFR"/>
    <property type="match status" value="1"/>
</dbReference>
<gene>
    <name evidence="10" type="ORF">BF93_15395</name>
</gene>
<comment type="cofactor">
    <cofactor evidence="1 8">
        <name>FAD</name>
        <dbReference type="ChEBI" id="CHEBI:57692"/>
    </cofactor>
</comment>
<dbReference type="Gene3D" id="3.20.20.220">
    <property type="match status" value="1"/>
</dbReference>
<dbReference type="GO" id="GO:0005829">
    <property type="term" value="C:cytosol"/>
    <property type="evidence" value="ECO:0007669"/>
    <property type="project" value="TreeGrafter"/>
</dbReference>
<dbReference type="EMBL" id="JDYK01000006">
    <property type="protein sequence ID" value="EWS81564.1"/>
    <property type="molecule type" value="Genomic_DNA"/>
</dbReference>
<reference evidence="10 11" key="1">
    <citation type="submission" date="2014-02" db="EMBL/GenBank/DDBJ databases">
        <title>Genome sequence of Brachybacterium phenoliresistens strain W13A50.</title>
        <authorList>
            <person name="Wang X."/>
        </authorList>
    </citation>
    <scope>NUCLEOTIDE SEQUENCE [LARGE SCALE GENOMIC DNA]</scope>
    <source>
        <strain evidence="10 11">W13A50</strain>
    </source>
</reference>
<dbReference type="AlphaFoldDB" id="Z9JTR8"/>
<dbReference type="GO" id="GO:0009086">
    <property type="term" value="P:methionine biosynthetic process"/>
    <property type="evidence" value="ECO:0007669"/>
    <property type="project" value="TreeGrafter"/>
</dbReference>
<feature type="compositionally biased region" description="Low complexity" evidence="9">
    <location>
        <begin position="11"/>
        <end position="29"/>
    </location>
</feature>
<evidence type="ECO:0000256" key="5">
    <source>
        <dbReference type="ARBA" id="ARBA00022827"/>
    </source>
</evidence>
<dbReference type="GO" id="GO:0035999">
    <property type="term" value="P:tetrahydrofolate interconversion"/>
    <property type="evidence" value="ECO:0007669"/>
    <property type="project" value="UniProtKB-UniPathway"/>
</dbReference>
<keyword evidence="6 8" id="KW-0560">Oxidoreductase</keyword>
<accession>Z9JTR8</accession>
<dbReference type="eggNOG" id="COG0685">
    <property type="taxonomic scope" value="Bacteria"/>
</dbReference>
<dbReference type="Proteomes" id="UP000023067">
    <property type="component" value="Unassembled WGS sequence"/>
</dbReference>
<comment type="similarity">
    <text evidence="3 8">Belongs to the methylenetetrahydrofolate reductase family.</text>
</comment>
<proteinExistence type="inferred from homology"/>
<dbReference type="PANTHER" id="PTHR45754">
    <property type="entry name" value="METHYLENETETRAHYDROFOLATE REDUCTASE"/>
    <property type="match status" value="1"/>
</dbReference>
<dbReference type="PANTHER" id="PTHR45754:SF3">
    <property type="entry name" value="METHYLENETETRAHYDROFOLATE REDUCTASE (NADPH)"/>
    <property type="match status" value="1"/>
</dbReference>
<keyword evidence="11" id="KW-1185">Reference proteome</keyword>
<dbReference type="InterPro" id="IPR029041">
    <property type="entry name" value="FAD-linked_oxidoreductase-like"/>
</dbReference>
<evidence type="ECO:0000313" key="11">
    <source>
        <dbReference type="Proteomes" id="UP000023067"/>
    </source>
</evidence>
<protein>
    <recommendedName>
        <fullName evidence="8">Methylenetetrahydrofolate reductase</fullName>
    </recommendedName>
</protein>
<dbReference type="PATRIC" id="fig|396014.3.peg.1422"/>
<dbReference type="CDD" id="cd00537">
    <property type="entry name" value="MTHFR"/>
    <property type="match status" value="1"/>
</dbReference>
<evidence type="ECO:0000256" key="8">
    <source>
        <dbReference type="RuleBase" id="RU003862"/>
    </source>
</evidence>
<dbReference type="InterPro" id="IPR003171">
    <property type="entry name" value="Mehydrof_redctse-like"/>
</dbReference>
<organism evidence="10 11">
    <name type="scientific">Brachybacterium phenoliresistens</name>
    <dbReference type="NCBI Taxonomy" id="396014"/>
    <lineage>
        <taxon>Bacteria</taxon>
        <taxon>Bacillati</taxon>
        <taxon>Actinomycetota</taxon>
        <taxon>Actinomycetes</taxon>
        <taxon>Micrococcales</taxon>
        <taxon>Dermabacteraceae</taxon>
        <taxon>Brachybacterium</taxon>
    </lineage>
</organism>
<dbReference type="RefSeq" id="WP_084148346.1">
    <property type="nucleotide sequence ID" value="NZ_BAAAOW010000008.1"/>
</dbReference>
<evidence type="ECO:0000313" key="10">
    <source>
        <dbReference type="EMBL" id="EWS81564.1"/>
    </source>
</evidence>
<keyword evidence="4 8" id="KW-0285">Flavoprotein</keyword>
<evidence type="ECO:0000256" key="9">
    <source>
        <dbReference type="SAM" id="MobiDB-lite"/>
    </source>
</evidence>
<comment type="caution">
    <text evidence="10">The sequence shown here is derived from an EMBL/GenBank/DDBJ whole genome shotgun (WGS) entry which is preliminary data.</text>
</comment>
<evidence type="ECO:0000256" key="3">
    <source>
        <dbReference type="ARBA" id="ARBA00006743"/>
    </source>
</evidence>
<evidence type="ECO:0000256" key="1">
    <source>
        <dbReference type="ARBA" id="ARBA00001974"/>
    </source>
</evidence>
<comment type="pathway">
    <text evidence="2 8">One-carbon metabolism; tetrahydrofolate interconversion.</text>
</comment>
<name>Z9JTR8_9MICO</name>
<keyword evidence="5 8" id="KW-0274">FAD</keyword>